<sequence length="330" mass="34918">MTVDDLETDPLAPWLRKIKDEHDSSRHVDGVQCRGSVDLIDESARLRGVSAVRYGKAISLEREVETRPGRLADGRAVAELEAAQWEKLGLAEMPSGHGSVELDVQVGVRGMRSAHGGDVIKYDAHGVHNTHMDGLAHIGAEGSWHGPIPAEASLTDEDTMVAWANHGIATRGVVLDVAGARGVEWIDAEHPVTGEDLDVALAATGVTLEPGDALIIYQGRDRYEAAGNIYPSGAAAVARPGIGEDGAVWIASKDPGLVLWDFHDARNNPAGSLEVHNLIYAIGLCLVDNCLLGPAVAALKQTNTSTGLVVAAPTAIHRSTGVLINPLFLY</sequence>
<dbReference type="EMBL" id="VNIQ01000019">
    <property type="protein sequence ID" value="TYQ00512.1"/>
    <property type="molecule type" value="Genomic_DNA"/>
</dbReference>
<reference evidence="1" key="1">
    <citation type="submission" date="2019-07" db="EMBL/GenBank/DDBJ databases">
        <title>Genomic Encyclopedia of Type Strains, Phase IV (KMG-IV): sequencing the most valuable type-strain genomes for metagenomic binning, comparative biology and taxonomic classification.</title>
        <authorList>
            <person name="Goeker M."/>
        </authorList>
    </citation>
    <scope>NUCLEOTIDE SEQUENCE</scope>
    <source>
        <strain evidence="1">DSM 44596</strain>
    </source>
</reference>
<dbReference type="Pfam" id="PF04199">
    <property type="entry name" value="Cyclase"/>
    <property type="match status" value="1"/>
</dbReference>
<dbReference type="GO" id="GO:0004061">
    <property type="term" value="F:arylformamidase activity"/>
    <property type="evidence" value="ECO:0007669"/>
    <property type="project" value="InterPro"/>
</dbReference>
<dbReference type="AlphaFoldDB" id="A0A652YH26"/>
<dbReference type="SUPFAM" id="SSF102198">
    <property type="entry name" value="Putative cyclase"/>
    <property type="match status" value="1"/>
</dbReference>
<comment type="caution">
    <text evidence="1">The sequence shown here is derived from an EMBL/GenBank/DDBJ whole genome shotgun (WGS) entry which is preliminary data.</text>
</comment>
<organism evidence="1">
    <name type="scientific">Nocardia globerula</name>
    <dbReference type="NCBI Taxonomy" id="1818"/>
    <lineage>
        <taxon>Bacteria</taxon>
        <taxon>Bacillati</taxon>
        <taxon>Actinomycetota</taxon>
        <taxon>Actinomycetes</taxon>
        <taxon>Mycobacteriales</taxon>
        <taxon>Nocardiaceae</taxon>
        <taxon>Nocardia</taxon>
    </lineage>
</organism>
<gene>
    <name evidence="1" type="ORF">FNL38_1198</name>
</gene>
<dbReference type="InterPro" id="IPR037175">
    <property type="entry name" value="KFase_sf"/>
</dbReference>
<dbReference type="GO" id="GO:0019441">
    <property type="term" value="P:L-tryptophan catabolic process to kynurenine"/>
    <property type="evidence" value="ECO:0007669"/>
    <property type="project" value="InterPro"/>
</dbReference>
<evidence type="ECO:0000313" key="1">
    <source>
        <dbReference type="EMBL" id="TYQ00512.1"/>
    </source>
</evidence>
<protein>
    <submittedName>
        <fullName evidence="1">Putative cyclase</fullName>
    </submittedName>
</protein>
<dbReference type="InterPro" id="IPR007325">
    <property type="entry name" value="KFase/CYL"/>
</dbReference>
<accession>A0A652YH26</accession>
<dbReference type="Gene3D" id="3.50.30.50">
    <property type="entry name" value="Putative cyclase"/>
    <property type="match status" value="1"/>
</dbReference>
<name>A0A652YH26_NOCGL</name>
<proteinExistence type="predicted"/>